<keyword evidence="2" id="KW-1185">Reference proteome</keyword>
<sequence>MSRRRARSSSRPSHCIFCGAQPPLSGEHIFGDWLRKLGNTGEGVREIIPGDGSEPIIQRGGMFSKKLKIVCSACNSEWMSQLEEAAKPLLVRMFSLPFLPYQHPQIVLDTSDQVALARWAFKTVVIAAYVGRRETFPAPHCKEFCSTSSPPQHVQIWTGTASVPNHPIHGEHLAEAQFQPMELNTSSPDGSTIFPGYKSHLRLFNVVFVVMGYVADTDIARFDPSKDLRRMLTPLWPPNQDDVVWPPPANVDKIGGMSVLEQLPGISA</sequence>
<protein>
    <submittedName>
        <fullName evidence="1">Uncharacterized protein</fullName>
    </submittedName>
</protein>
<name>A0A557XVG4_9MYCO</name>
<evidence type="ECO:0000313" key="1">
    <source>
        <dbReference type="EMBL" id="TVS90017.1"/>
    </source>
</evidence>
<organism evidence="1 2">
    <name type="scientific">Mycobacterium helveticum</name>
    <dbReference type="NCBI Taxonomy" id="2592811"/>
    <lineage>
        <taxon>Bacteria</taxon>
        <taxon>Bacillati</taxon>
        <taxon>Actinomycetota</taxon>
        <taxon>Actinomycetes</taxon>
        <taxon>Mycobacteriales</taxon>
        <taxon>Mycobacteriaceae</taxon>
        <taxon>Mycobacterium</taxon>
    </lineage>
</organism>
<proteinExistence type="predicted"/>
<gene>
    <name evidence="1" type="ORF">FPZ47_10795</name>
</gene>
<evidence type="ECO:0000313" key="2">
    <source>
        <dbReference type="Proteomes" id="UP000320513"/>
    </source>
</evidence>
<accession>A0A557XVG4</accession>
<reference evidence="1 2" key="1">
    <citation type="submission" date="2019-07" db="EMBL/GenBank/DDBJ databases">
        <title>New Mycobacterium species.</title>
        <authorList>
            <person name="Tortoli E."/>
            <person name="Ghielmetti G."/>
            <person name="Friedel U."/>
            <person name="Trovato A."/>
        </authorList>
    </citation>
    <scope>NUCLEOTIDE SEQUENCE [LARGE SCALE GENOMIC DNA]</scope>
    <source>
        <strain evidence="1 2">16-83</strain>
    </source>
</reference>
<dbReference type="AlphaFoldDB" id="A0A557XVG4"/>
<comment type="caution">
    <text evidence="1">The sequence shown here is derived from an EMBL/GenBank/DDBJ whole genome shotgun (WGS) entry which is preliminary data.</text>
</comment>
<dbReference type="RefSeq" id="WP_144951088.1">
    <property type="nucleotide sequence ID" value="NZ_VMQU01000036.1"/>
</dbReference>
<dbReference type="OrthoDB" id="4578725at2"/>
<dbReference type="EMBL" id="VMQU01000036">
    <property type="protein sequence ID" value="TVS90017.1"/>
    <property type="molecule type" value="Genomic_DNA"/>
</dbReference>
<dbReference type="Proteomes" id="UP000320513">
    <property type="component" value="Unassembled WGS sequence"/>
</dbReference>